<dbReference type="AlphaFoldDB" id="A0A1W1IG82"/>
<reference evidence="2" key="1">
    <citation type="submission" date="2016-04" db="EMBL/GenBank/DDBJ databases">
        <authorList>
            <person name="Strepis N."/>
        </authorList>
    </citation>
    <scope>NUCLEOTIDE SEQUENCE [LARGE SCALE GENOMIC DNA]</scope>
</reference>
<name>A0A1W1IG82_9LACT</name>
<evidence type="ECO:0000313" key="2">
    <source>
        <dbReference type="Proteomes" id="UP000195985"/>
    </source>
</evidence>
<keyword evidence="2" id="KW-1185">Reference proteome</keyword>
<proteinExistence type="predicted"/>
<organism evidence="1 2">
    <name type="scientific">Trichococcus pasteurii</name>
    <dbReference type="NCBI Taxonomy" id="43064"/>
    <lineage>
        <taxon>Bacteria</taxon>
        <taxon>Bacillati</taxon>
        <taxon>Bacillota</taxon>
        <taxon>Bacilli</taxon>
        <taxon>Lactobacillales</taxon>
        <taxon>Carnobacteriaceae</taxon>
        <taxon>Trichococcus</taxon>
    </lineage>
</organism>
<dbReference type="STRING" id="43064.SAMN04488086_11745"/>
<gene>
    <name evidence="1" type="ORF">TPAS_1696</name>
</gene>
<dbReference type="EMBL" id="FWEY01000004">
    <property type="protein sequence ID" value="SLM52016.1"/>
    <property type="molecule type" value="Genomic_DNA"/>
</dbReference>
<accession>A0A1W1IG82</accession>
<dbReference type="Proteomes" id="UP000195985">
    <property type="component" value="Unassembled WGS sequence"/>
</dbReference>
<evidence type="ECO:0000313" key="1">
    <source>
        <dbReference type="EMBL" id="SLM52016.1"/>
    </source>
</evidence>
<sequence length="50" mass="5594">MRKLLGFFSLQQKISRFFVCLHFAIMDCDGGSPPNEEAETICGSSNLLKN</sequence>
<protein>
    <submittedName>
        <fullName evidence="1">Uncharacterized protein</fullName>
    </submittedName>
</protein>